<dbReference type="EMBL" id="AB444243">
    <property type="protein sequence ID" value="BAG55369.1"/>
    <property type="molecule type" value="mRNA"/>
</dbReference>
<proteinExistence type="evidence at transcript level"/>
<feature type="non-terminal residue" evidence="1">
    <location>
        <position position="1"/>
    </location>
</feature>
<evidence type="ECO:0000313" key="1">
    <source>
        <dbReference type="EMBL" id="BAG55369.1"/>
    </source>
</evidence>
<feature type="non-terminal residue" evidence="1">
    <location>
        <position position="54"/>
    </location>
</feature>
<organism evidence="1">
    <name type="scientific">Pseudochoricystis ellipsoidea</name>
    <name type="common">nom. nud.</name>
    <dbReference type="NCBI Taxonomy" id="546385"/>
    <lineage>
        <taxon>Eukaryota</taxon>
        <taxon>Viridiplantae</taxon>
        <taxon>Chlorophyta</taxon>
        <taxon>core chlorophytes</taxon>
        <taxon>Trebouxiophyceae</taxon>
    </lineage>
</organism>
<reference evidence="1" key="2">
    <citation type="submission" date="2008-07" db="EMBL/GenBank/DDBJ databases">
        <title>Nitrogen-starvation-inducible cDNA clones isolated by using cDNA subtraction in a novel microalga accumulating lipids and hydrocarbons.</title>
        <authorList>
            <person name="Satoh A."/>
        </authorList>
    </citation>
    <scope>NUCLEOTIDE SEQUENCE</scope>
    <source>
        <strain evidence="1">MBIC11204</strain>
    </source>
</reference>
<protein>
    <submittedName>
        <fullName evidence="1">Uncharacterized protein</fullName>
    </submittedName>
</protein>
<name>B3Y5L2_9CHLO</name>
<sequence length="54" mass="5651">STKPVSMASRAGSSRPVPSGTLLVKDIETLATFNEELGEIKKGAIYVKGNVMNG</sequence>
<dbReference type="AlphaFoldDB" id="B3Y5L2"/>
<reference evidence="1" key="1">
    <citation type="submission" date="2008-07" db="EMBL/GenBank/DDBJ databases">
        <title>Characterization of the lipid accumulation in a new microalgal species, Pseudochoricystis ellipsoidea (Trebouxiophyceae).</title>
        <authorList>
            <person name="Satoh A."/>
            <person name="Kato M."/>
            <person name="Yamato K.T."/>
            <person name="Ikegami Y."/>
            <person name="Sekiguchi H."/>
            <person name="Kurano N."/>
            <person name="Miyachi S."/>
        </authorList>
    </citation>
    <scope>NUCLEOTIDE SEQUENCE</scope>
    <source>
        <strain evidence="1">MBIC11204</strain>
    </source>
</reference>
<accession>B3Y5L2</accession>